<comment type="caution">
    <text evidence="2">The sequence shown here is derived from an EMBL/GenBank/DDBJ whole genome shotgun (WGS) entry which is preliminary data.</text>
</comment>
<name>A0A0F9RM02_9ZZZZ</name>
<protein>
    <submittedName>
        <fullName evidence="2">Uncharacterized protein</fullName>
    </submittedName>
</protein>
<keyword evidence="1" id="KW-0472">Membrane</keyword>
<organism evidence="2">
    <name type="scientific">marine sediment metagenome</name>
    <dbReference type="NCBI Taxonomy" id="412755"/>
    <lineage>
        <taxon>unclassified sequences</taxon>
        <taxon>metagenomes</taxon>
        <taxon>ecological metagenomes</taxon>
    </lineage>
</organism>
<dbReference type="AlphaFoldDB" id="A0A0F9RM02"/>
<feature type="transmembrane region" description="Helical" evidence="1">
    <location>
        <begin position="12"/>
        <end position="32"/>
    </location>
</feature>
<gene>
    <name evidence="2" type="ORF">LCGC14_0629150</name>
</gene>
<reference evidence="2" key="1">
    <citation type="journal article" date="2015" name="Nature">
        <title>Complex archaea that bridge the gap between prokaryotes and eukaryotes.</title>
        <authorList>
            <person name="Spang A."/>
            <person name="Saw J.H."/>
            <person name="Jorgensen S.L."/>
            <person name="Zaremba-Niedzwiedzka K."/>
            <person name="Martijn J."/>
            <person name="Lind A.E."/>
            <person name="van Eijk R."/>
            <person name="Schleper C."/>
            <person name="Guy L."/>
            <person name="Ettema T.J."/>
        </authorList>
    </citation>
    <scope>NUCLEOTIDE SEQUENCE</scope>
</reference>
<proteinExistence type="predicted"/>
<sequence>MNNNQFKSKGNTGLLFLAGIVTIVLAGSYFYLDYQVDSRANESMLSLVDEAHAQGVLLSYSSIEASPLNQTVEIVDLTVIGNELEPDVQLGKVVMKGFRWQDLTNEQNKFPLAMSIDIYNGELHLKKSMIDTNPNLQALARILGDTIPFTTNIMYKFNPELNLLNVSLKQAVEDNFSFDGKVLLGNMAWLTTLDQQQAQIPAKTMSAAMNSTLNKFSMTYQNKGIIEKIRADISSQTGQSTEQLTQNSIAQLEQLQLSSAQHWGPVFTPFIDEMIKFSNDPEQLKLDISPLKPLTSQDLLLGFLGGEANLIKLIEDAHLALEAN</sequence>
<keyword evidence="1" id="KW-0812">Transmembrane</keyword>
<accession>A0A0F9RM02</accession>
<dbReference type="EMBL" id="LAZR01001095">
    <property type="protein sequence ID" value="KKN50797.1"/>
    <property type="molecule type" value="Genomic_DNA"/>
</dbReference>
<keyword evidence="1" id="KW-1133">Transmembrane helix</keyword>
<evidence type="ECO:0000313" key="2">
    <source>
        <dbReference type="EMBL" id="KKN50797.1"/>
    </source>
</evidence>
<evidence type="ECO:0000256" key="1">
    <source>
        <dbReference type="SAM" id="Phobius"/>
    </source>
</evidence>